<name>A0AAF0JM23_9EURY</name>
<protein>
    <submittedName>
        <fullName evidence="2">PAS domain S-box protein</fullName>
    </submittedName>
</protein>
<dbReference type="Proteomes" id="UP001218895">
    <property type="component" value="Chromosome"/>
</dbReference>
<reference evidence="2" key="1">
    <citation type="submission" date="2022-01" db="EMBL/GenBank/DDBJ databases">
        <title>Complete genome of Methanomicrobium antiquum DSM 21220.</title>
        <authorList>
            <person name="Chen S.-C."/>
            <person name="You Y.-T."/>
            <person name="Zhou Y.-Z."/>
            <person name="Lai M.-C."/>
        </authorList>
    </citation>
    <scope>NUCLEOTIDE SEQUENCE</scope>
    <source>
        <strain evidence="2">DSM 21220</strain>
    </source>
</reference>
<gene>
    <name evidence="2" type="ORF">L1994_11195</name>
</gene>
<dbReference type="NCBIfam" id="TIGR00229">
    <property type="entry name" value="sensory_box"/>
    <property type="match status" value="2"/>
</dbReference>
<evidence type="ECO:0000313" key="2">
    <source>
        <dbReference type="EMBL" id="WFN36687.1"/>
    </source>
</evidence>
<dbReference type="CDD" id="cd00130">
    <property type="entry name" value="PAS"/>
    <property type="match status" value="2"/>
</dbReference>
<dbReference type="KEGG" id="manq:L1994_11195"/>
<evidence type="ECO:0000313" key="3">
    <source>
        <dbReference type="Proteomes" id="UP001218895"/>
    </source>
</evidence>
<dbReference type="PROSITE" id="PS50112">
    <property type="entry name" value="PAS"/>
    <property type="match status" value="1"/>
</dbReference>
<evidence type="ECO:0000259" key="1">
    <source>
        <dbReference type="PROSITE" id="PS50112"/>
    </source>
</evidence>
<dbReference type="Pfam" id="PF13426">
    <property type="entry name" value="PAS_9"/>
    <property type="match status" value="2"/>
</dbReference>
<proteinExistence type="predicted"/>
<dbReference type="Pfam" id="PF00989">
    <property type="entry name" value="PAS"/>
    <property type="match status" value="1"/>
</dbReference>
<accession>A0AAF0JM23</accession>
<dbReference type="SUPFAM" id="SSF55785">
    <property type="entry name" value="PYP-like sensor domain (PAS domain)"/>
    <property type="match status" value="3"/>
</dbReference>
<organism evidence="2 3">
    <name type="scientific">Methanomicrobium antiquum</name>
    <dbReference type="NCBI Taxonomy" id="487686"/>
    <lineage>
        <taxon>Archaea</taxon>
        <taxon>Methanobacteriati</taxon>
        <taxon>Methanobacteriota</taxon>
        <taxon>Stenosarchaea group</taxon>
        <taxon>Methanomicrobia</taxon>
        <taxon>Methanomicrobiales</taxon>
        <taxon>Methanomicrobiaceae</taxon>
        <taxon>Methanomicrobium</taxon>
    </lineage>
</organism>
<dbReference type="RefSeq" id="WP_278099524.1">
    <property type="nucleotide sequence ID" value="NZ_CP091092.1"/>
</dbReference>
<dbReference type="AlphaFoldDB" id="A0AAF0JM23"/>
<dbReference type="Gene3D" id="3.30.450.20">
    <property type="entry name" value="PAS domain"/>
    <property type="match status" value="3"/>
</dbReference>
<dbReference type="InterPro" id="IPR013767">
    <property type="entry name" value="PAS_fold"/>
</dbReference>
<dbReference type="SMART" id="SM00091">
    <property type="entry name" value="PAS"/>
    <property type="match status" value="3"/>
</dbReference>
<keyword evidence="3" id="KW-1185">Reference proteome</keyword>
<dbReference type="InterPro" id="IPR035965">
    <property type="entry name" value="PAS-like_dom_sf"/>
</dbReference>
<dbReference type="EMBL" id="CP091092">
    <property type="protein sequence ID" value="WFN36687.1"/>
    <property type="molecule type" value="Genomic_DNA"/>
</dbReference>
<dbReference type="InterPro" id="IPR000014">
    <property type="entry name" value="PAS"/>
</dbReference>
<dbReference type="GO" id="GO:0006355">
    <property type="term" value="P:regulation of DNA-templated transcription"/>
    <property type="evidence" value="ECO:0007669"/>
    <property type="project" value="InterPro"/>
</dbReference>
<dbReference type="GeneID" id="79950973"/>
<feature type="domain" description="PAS" evidence="1">
    <location>
        <begin position="552"/>
        <end position="615"/>
    </location>
</feature>
<sequence length="673" mass="77366">MIRILICDRDVLRLEQTKKYLQNFEDFRVSAAQYDEDAADEIRDDYFDVILYTISEKSNPETLFDEDLDISSLLLIRGNSEDCFIFRKYPNLRVRYIDDETTGCDLAEIIRTSYTISNIENTISAGIKKFKSVFLKSPVPLALLNNSGRMINVNDEWIKCFECDTKDILGNDFFSCILDESKKEAKDSFFSVVKKNRGDRQSGVLISLYRKDGNLFPARILFSGFFDETEKSDRIICAVLDLSMQNASLKSLNFKSRLFDAVGTAVSSILNSKSVKTDISNLLHILGITLETSRITVFIGNDDITLTGEYDKKFEWCALEIKNCPEIEKLLTMKESSKKAFLQEKPTGDKPLFIISQNTTKENQVILDICKTLSLLRIPVSLDNNKKLVIIIEDCFEKKKWEREDAETIIIASNILGMILRLKHIDFKNLSIIDNSPDIIGISSPNGTIEYSNSTIKKLLRISDDEKQSYYITDIFGNKNQKRLFSQIDSVIADKKPGSENYTYFFNNEERFANVLMYPVKNEFGIKNLIFFGKDLTKQKKYEKRLLMTQFAVESAPDSVFYSDKEGCIIYANKTACRLFNYSKNIILKKRIFDLISNQTENIYKETFSQLKNTGSRRYITELKSSDGRLISAEISENYLHSGDSEIICSYAREISYENKIKSLKNKSQKNKK</sequence>